<evidence type="ECO:0000313" key="1">
    <source>
        <dbReference type="EMBL" id="KAB1442176.1"/>
    </source>
</evidence>
<organism evidence="1 2">
    <name type="scientific">Pseudodesulfovibrio senegalensis</name>
    <dbReference type="NCBI Taxonomy" id="1721087"/>
    <lineage>
        <taxon>Bacteria</taxon>
        <taxon>Pseudomonadati</taxon>
        <taxon>Thermodesulfobacteriota</taxon>
        <taxon>Desulfovibrionia</taxon>
        <taxon>Desulfovibrionales</taxon>
        <taxon>Desulfovibrionaceae</taxon>
    </lineage>
</organism>
<comment type="caution">
    <text evidence="1">The sequence shown here is derived from an EMBL/GenBank/DDBJ whole genome shotgun (WGS) entry which is preliminary data.</text>
</comment>
<sequence length="84" mass="9771">MSFKPCVGCGWCCLSDQCETSHRKYGYQKRCPALKWDEGLGRYMCLLMMDPDEGDAARREQFEGQGCCAPLMHWRNDVRNRDND</sequence>
<protein>
    <submittedName>
        <fullName evidence="1">Uncharacterized protein</fullName>
    </submittedName>
</protein>
<dbReference type="EMBL" id="WAIE01000002">
    <property type="protein sequence ID" value="KAB1442176.1"/>
    <property type="molecule type" value="Genomic_DNA"/>
</dbReference>
<evidence type="ECO:0000313" key="2">
    <source>
        <dbReference type="Proteomes" id="UP000438699"/>
    </source>
</evidence>
<dbReference type="Proteomes" id="UP000438699">
    <property type="component" value="Unassembled WGS sequence"/>
</dbReference>
<reference evidence="1 2" key="1">
    <citation type="journal article" date="2017" name="Int. J. Syst. Evol. Microbiol.">
        <title>Desulfovibrio senegalensis sp. nov., a mesophilic sulfate reducer isolated from marine sediment.</title>
        <authorList>
            <person name="Thioye A."/>
            <person name="Gam Z.B.A."/>
            <person name="Mbengue M."/>
            <person name="Cayol J.L."/>
            <person name="Joseph-Bartoli M."/>
            <person name="Toure-Kane C."/>
            <person name="Labat M."/>
        </authorList>
    </citation>
    <scope>NUCLEOTIDE SEQUENCE [LARGE SCALE GENOMIC DNA]</scope>
    <source>
        <strain evidence="1 2">DSM 101509</strain>
    </source>
</reference>
<name>A0A6N6N5L1_9BACT</name>
<dbReference type="RefSeq" id="WP_151150398.1">
    <property type="nucleotide sequence ID" value="NZ_WAIE01000002.1"/>
</dbReference>
<accession>A0A6N6N5L1</accession>
<dbReference type="AlphaFoldDB" id="A0A6N6N5L1"/>
<proteinExistence type="predicted"/>
<dbReference type="OrthoDB" id="8536890at2"/>
<gene>
    <name evidence="1" type="ORF">F8A88_06840</name>
</gene>
<keyword evidence="2" id="KW-1185">Reference proteome</keyword>